<evidence type="ECO:0000256" key="5">
    <source>
        <dbReference type="ARBA" id="ARBA00022989"/>
    </source>
</evidence>
<organism evidence="8 9">
    <name type="scientific">Mycobacterium talmoniae</name>
    <dbReference type="NCBI Taxonomy" id="1858794"/>
    <lineage>
        <taxon>Bacteria</taxon>
        <taxon>Bacillati</taxon>
        <taxon>Actinomycetota</taxon>
        <taxon>Actinomycetes</taxon>
        <taxon>Mycobacteriales</taxon>
        <taxon>Mycobacteriaceae</taxon>
        <taxon>Mycobacterium</taxon>
    </lineage>
</organism>
<keyword evidence="3" id="KW-1003">Cell membrane</keyword>
<evidence type="ECO:0000313" key="8">
    <source>
        <dbReference type="EMBL" id="PQM44764.1"/>
    </source>
</evidence>
<dbReference type="InterPro" id="IPR008693">
    <property type="entry name" value="MmpS"/>
</dbReference>
<comment type="similarity">
    <text evidence="2">Belongs to the MmpS family.</text>
</comment>
<keyword evidence="6 7" id="KW-0472">Membrane</keyword>
<dbReference type="AlphaFoldDB" id="A0A2S8BDM7"/>
<evidence type="ECO:0000256" key="3">
    <source>
        <dbReference type="ARBA" id="ARBA00022475"/>
    </source>
</evidence>
<evidence type="ECO:0000256" key="4">
    <source>
        <dbReference type="ARBA" id="ARBA00022692"/>
    </source>
</evidence>
<dbReference type="Gene3D" id="2.60.40.2880">
    <property type="entry name" value="MmpS1-5, C-terminal soluble domain"/>
    <property type="match status" value="1"/>
</dbReference>
<evidence type="ECO:0000256" key="2">
    <source>
        <dbReference type="ARBA" id="ARBA00007531"/>
    </source>
</evidence>
<name>A0A2S8BDM7_9MYCO</name>
<comment type="subcellular location">
    <subcellularLocation>
        <location evidence="1">Cell membrane</location>
    </subcellularLocation>
</comment>
<dbReference type="Proteomes" id="UP000238296">
    <property type="component" value="Unassembled WGS sequence"/>
</dbReference>
<dbReference type="Pfam" id="PF05423">
    <property type="entry name" value="Mycobact_memb"/>
    <property type="match status" value="1"/>
</dbReference>
<proteinExistence type="inferred from homology"/>
<dbReference type="GO" id="GO:0005886">
    <property type="term" value="C:plasma membrane"/>
    <property type="evidence" value="ECO:0007669"/>
    <property type="project" value="UniProtKB-SubCell"/>
</dbReference>
<reference evidence="8 9" key="1">
    <citation type="journal article" date="2017" name="Int. J. Syst. Evol. Microbiol.">
        <title>Mycobacterium talmoniae sp. nov., a slowly growing mycobacterium isolated from human respiratory samples.</title>
        <authorList>
            <person name="Davidson R.M."/>
            <person name="DeGroote M.A."/>
            <person name="Marola J.L."/>
            <person name="Buss S."/>
            <person name="Jones V."/>
            <person name="McNeil M.R."/>
            <person name="Freifeld A.G."/>
            <person name="Elaine Epperson L."/>
            <person name="Hasan N.A."/>
            <person name="Jackson M."/>
            <person name="Iwen P.C."/>
            <person name="Salfinger M."/>
            <person name="Strong M."/>
        </authorList>
    </citation>
    <scope>NUCLEOTIDE SEQUENCE [LARGE SCALE GENOMIC DNA]</scope>
    <source>
        <strain evidence="8 9">ATCC BAA-2683</strain>
    </source>
</reference>
<gene>
    <name evidence="8" type="primary">mmpS5_6</name>
    <name evidence="8" type="ORF">C1Y40_05078</name>
</gene>
<dbReference type="InterPro" id="IPR038468">
    <property type="entry name" value="MmpS_C"/>
</dbReference>
<evidence type="ECO:0000256" key="1">
    <source>
        <dbReference type="ARBA" id="ARBA00004236"/>
    </source>
</evidence>
<evidence type="ECO:0000313" key="9">
    <source>
        <dbReference type="Proteomes" id="UP000238296"/>
    </source>
</evidence>
<dbReference type="EMBL" id="PPEA01000718">
    <property type="protein sequence ID" value="PQM44764.1"/>
    <property type="molecule type" value="Genomic_DNA"/>
</dbReference>
<protein>
    <submittedName>
        <fullName evidence="8">Siderophore export accessory protein MmpS5</fullName>
    </submittedName>
</protein>
<keyword evidence="5 7" id="KW-1133">Transmembrane helix</keyword>
<sequence>MSTVQRQRARWWTRAWVPLVVLAIIASAGYAVFRLHGIFGSHNINAAVGDKDDSTNIIPKDVVYEVFGPPGTTGQVHYLDERAQPQRADFRDLPWSFTISTTLPTVFASVVAQGDSATLGCRITVNGAVRDEHSVHTEDAETFCLVKAA</sequence>
<comment type="caution">
    <text evidence="8">The sequence shown here is derived from an EMBL/GenBank/DDBJ whole genome shotgun (WGS) entry which is preliminary data.</text>
</comment>
<evidence type="ECO:0000256" key="7">
    <source>
        <dbReference type="SAM" id="Phobius"/>
    </source>
</evidence>
<feature type="transmembrane region" description="Helical" evidence="7">
    <location>
        <begin position="12"/>
        <end position="33"/>
    </location>
</feature>
<evidence type="ECO:0000256" key="6">
    <source>
        <dbReference type="ARBA" id="ARBA00023136"/>
    </source>
</evidence>
<keyword evidence="4 7" id="KW-0812">Transmembrane</keyword>
<accession>A0A2S8BDM7</accession>